<dbReference type="Pfam" id="PF13711">
    <property type="entry name" value="DUF4160"/>
    <property type="match status" value="1"/>
</dbReference>
<evidence type="ECO:0008006" key="2">
    <source>
        <dbReference type="Google" id="ProtNLM"/>
    </source>
</evidence>
<name>A0A8S5N177_9CAUD</name>
<proteinExistence type="predicted"/>
<evidence type="ECO:0000313" key="1">
    <source>
        <dbReference type="EMBL" id="DAD88188.1"/>
    </source>
</evidence>
<dbReference type="InterPro" id="IPR025427">
    <property type="entry name" value="DUF4160"/>
</dbReference>
<reference evidence="1" key="1">
    <citation type="journal article" date="2021" name="Proc. Natl. Acad. Sci. U.S.A.">
        <title>A Catalog of Tens of Thousands of Viruses from Human Metagenomes Reveals Hidden Associations with Chronic Diseases.</title>
        <authorList>
            <person name="Tisza M.J."/>
            <person name="Buck C.B."/>
        </authorList>
    </citation>
    <scope>NUCLEOTIDE SEQUENCE</scope>
    <source>
        <strain evidence="1">CtXQq5</strain>
    </source>
</reference>
<accession>A0A8S5N177</accession>
<protein>
    <recommendedName>
        <fullName evidence="2">DUF4160 domain-containing protein</fullName>
    </recommendedName>
</protein>
<dbReference type="EMBL" id="BK015037">
    <property type="protein sequence ID" value="DAD88188.1"/>
    <property type="molecule type" value="Genomic_DNA"/>
</dbReference>
<organism evidence="1">
    <name type="scientific">Siphoviridae sp. ctXQq5</name>
    <dbReference type="NCBI Taxonomy" id="2826368"/>
    <lineage>
        <taxon>Viruses</taxon>
        <taxon>Duplodnaviria</taxon>
        <taxon>Heunggongvirae</taxon>
        <taxon>Uroviricota</taxon>
        <taxon>Caudoviricetes</taxon>
    </lineage>
</organism>
<sequence>MPTVLMLFGLKFRIYTAEHLPPHCHVTSQDGQAKFEILDTVKLIENKGLKPKDLKLAESILEENLELIQNEWKKLHGDF</sequence>